<dbReference type="SMART" id="SM00825">
    <property type="entry name" value="PKS_KS"/>
    <property type="match status" value="1"/>
</dbReference>
<comment type="similarity">
    <text evidence="1 3">Belongs to the thiolase-like superfamily. Beta-ketoacyl-ACP synthases family.</text>
</comment>
<dbReference type="InterPro" id="IPR000794">
    <property type="entry name" value="Beta-ketoacyl_synthase"/>
</dbReference>
<dbReference type="PROSITE" id="PS52004">
    <property type="entry name" value="KS3_2"/>
    <property type="match status" value="1"/>
</dbReference>
<evidence type="ECO:0000256" key="2">
    <source>
        <dbReference type="ARBA" id="ARBA00022679"/>
    </source>
</evidence>
<comment type="caution">
    <text evidence="5">The sequence shown here is derived from an EMBL/GenBank/DDBJ whole genome shotgun (WGS) entry which is preliminary data.</text>
</comment>
<evidence type="ECO:0000313" key="6">
    <source>
        <dbReference type="Proteomes" id="UP000530514"/>
    </source>
</evidence>
<dbReference type="InterPro" id="IPR016039">
    <property type="entry name" value="Thiolase-like"/>
</dbReference>
<evidence type="ECO:0000313" key="5">
    <source>
        <dbReference type="EMBL" id="MBA4543507.1"/>
    </source>
</evidence>
<dbReference type="SUPFAM" id="SSF53901">
    <property type="entry name" value="Thiolase-like"/>
    <property type="match status" value="2"/>
</dbReference>
<dbReference type="Pfam" id="PF02801">
    <property type="entry name" value="Ketoacyl-synt_C"/>
    <property type="match status" value="1"/>
</dbReference>
<dbReference type="PANTHER" id="PTHR11712:SF336">
    <property type="entry name" value="3-OXOACYL-[ACYL-CARRIER-PROTEIN] SYNTHASE, MITOCHONDRIAL"/>
    <property type="match status" value="1"/>
</dbReference>
<dbReference type="AlphaFoldDB" id="A0A7W2AHS1"/>
<dbReference type="Pfam" id="PF00109">
    <property type="entry name" value="ketoacyl-synt"/>
    <property type="match status" value="1"/>
</dbReference>
<feature type="domain" description="Ketosynthase family 3 (KS3)" evidence="4">
    <location>
        <begin position="5"/>
        <end position="406"/>
    </location>
</feature>
<sequence length="408" mass="43882">MSYSPSDLQITGAGITSASGQGKAAFTSALMRGEHAFGIMKRPGRQKGTSFIGAEIAELSYPDRLSKKLLRTASYSAHVALITLEEAWREAKLDEADSARIGLIAGGSNFQQRELLQTFEAYRDKPHFISPAYALSFMDSDICALCTEQFGIRGFACTVGGASASGQLAVIQACQAVLSGQVDICIALGVLTDLSHMECQAFRSLGAMGSDRYANRPDLACRPFDKNRDGFIYGENCGAVVIERAETARRRGVKPYARISGWAWGMDGNRNPNPSFEGEVRVIRKALGQAGLAPEEIDYINPHGTGSRIGDETKLRALAECGLAHARINATKSVTGHGLSAAGIVEIIATLLQMKESRLHPTRNLQEPIDESFPWVRGEALPADITHALSLSIGFGGINTAICLKKEM</sequence>
<dbReference type="GO" id="GO:0006633">
    <property type="term" value="P:fatty acid biosynthetic process"/>
    <property type="evidence" value="ECO:0007669"/>
    <property type="project" value="TreeGrafter"/>
</dbReference>
<name>A0A7W2AHS1_9BACL</name>
<dbReference type="RefSeq" id="WP_033101210.1">
    <property type="nucleotide sequence ID" value="NZ_JACEIP010000017.1"/>
</dbReference>
<accession>A0A7W2AHS1</accession>
<dbReference type="CDD" id="cd00834">
    <property type="entry name" value="KAS_I_II"/>
    <property type="match status" value="1"/>
</dbReference>
<proteinExistence type="inferred from homology"/>
<dbReference type="Proteomes" id="UP000530514">
    <property type="component" value="Unassembled WGS sequence"/>
</dbReference>
<evidence type="ECO:0000259" key="4">
    <source>
        <dbReference type="PROSITE" id="PS52004"/>
    </source>
</evidence>
<protein>
    <submittedName>
        <fullName evidence="5">Polyketide beta-ketoacyl:ACP synthase</fullName>
    </submittedName>
</protein>
<organism evidence="5 6">
    <name type="scientific">Thermoactinomyces daqus</name>
    <dbReference type="NCBI Taxonomy" id="1329516"/>
    <lineage>
        <taxon>Bacteria</taxon>
        <taxon>Bacillati</taxon>
        <taxon>Bacillota</taxon>
        <taxon>Bacilli</taxon>
        <taxon>Bacillales</taxon>
        <taxon>Thermoactinomycetaceae</taxon>
        <taxon>Thermoactinomyces</taxon>
    </lineage>
</organism>
<gene>
    <name evidence="5" type="ORF">H1164_11435</name>
</gene>
<dbReference type="EMBL" id="JACEIP010000017">
    <property type="protein sequence ID" value="MBA4543507.1"/>
    <property type="molecule type" value="Genomic_DNA"/>
</dbReference>
<dbReference type="PANTHER" id="PTHR11712">
    <property type="entry name" value="POLYKETIDE SYNTHASE-RELATED"/>
    <property type="match status" value="1"/>
</dbReference>
<dbReference type="OrthoDB" id="9808669at2"/>
<dbReference type="GO" id="GO:0005829">
    <property type="term" value="C:cytosol"/>
    <property type="evidence" value="ECO:0007669"/>
    <property type="project" value="TreeGrafter"/>
</dbReference>
<dbReference type="InterPro" id="IPR014031">
    <property type="entry name" value="Ketoacyl_synth_C"/>
</dbReference>
<reference evidence="5 6" key="1">
    <citation type="submission" date="2020-07" db="EMBL/GenBank/DDBJ databases">
        <authorList>
            <person name="Feng H."/>
        </authorList>
    </citation>
    <scope>NUCLEOTIDE SEQUENCE [LARGE SCALE GENOMIC DNA]</scope>
    <source>
        <strain evidence="6">s-11</strain>
    </source>
</reference>
<keyword evidence="6" id="KW-1185">Reference proteome</keyword>
<dbReference type="InterPro" id="IPR020841">
    <property type="entry name" value="PKS_Beta-ketoAc_synthase_dom"/>
</dbReference>
<dbReference type="NCBIfam" id="NF005490">
    <property type="entry name" value="PRK07103.1"/>
    <property type="match status" value="1"/>
</dbReference>
<dbReference type="Gene3D" id="3.40.47.10">
    <property type="match status" value="2"/>
</dbReference>
<dbReference type="InterPro" id="IPR014030">
    <property type="entry name" value="Ketoacyl_synth_N"/>
</dbReference>
<keyword evidence="2 3" id="KW-0808">Transferase</keyword>
<dbReference type="GO" id="GO:0004315">
    <property type="term" value="F:3-oxoacyl-[acyl-carrier-protein] synthase activity"/>
    <property type="evidence" value="ECO:0007669"/>
    <property type="project" value="TreeGrafter"/>
</dbReference>
<evidence type="ECO:0000256" key="3">
    <source>
        <dbReference type="RuleBase" id="RU003694"/>
    </source>
</evidence>
<evidence type="ECO:0000256" key="1">
    <source>
        <dbReference type="ARBA" id="ARBA00008467"/>
    </source>
</evidence>